<dbReference type="InterPro" id="IPR043129">
    <property type="entry name" value="ATPase_NBD"/>
</dbReference>
<dbReference type="Proteomes" id="UP001499954">
    <property type="component" value="Unassembled WGS sequence"/>
</dbReference>
<comment type="similarity">
    <text evidence="1">Belongs to the ROK (NagC/XylR) family.</text>
</comment>
<evidence type="ECO:0000313" key="4">
    <source>
        <dbReference type="Proteomes" id="UP001499954"/>
    </source>
</evidence>
<dbReference type="PANTHER" id="PTHR18964:SF149">
    <property type="entry name" value="BIFUNCTIONAL UDP-N-ACETYLGLUCOSAMINE 2-EPIMERASE_N-ACETYLMANNOSAMINE KINASE"/>
    <property type="match status" value="1"/>
</dbReference>
<dbReference type="InterPro" id="IPR036390">
    <property type="entry name" value="WH_DNA-bd_sf"/>
</dbReference>
<dbReference type="PANTHER" id="PTHR18964">
    <property type="entry name" value="ROK (REPRESSOR, ORF, KINASE) FAMILY"/>
    <property type="match status" value="1"/>
</dbReference>
<dbReference type="InterPro" id="IPR000835">
    <property type="entry name" value="HTH_MarR-typ"/>
</dbReference>
<protein>
    <submittedName>
        <fullName evidence="3">ROK family transcriptional regulator</fullName>
    </submittedName>
</protein>
<sequence length="405" mass="41924">MDSPSSTLGATIDDIRRQNLAQVLRLVHRDGPLSRAEITRATGLNRSTVGGLVTDLSQRGLVEENPATAVRKVGRPSPSVTASDQAAAIAVNPEIDAIDVALVGLSGRVLHRVRYRNERTPTVGEFVNVVSAIIEGMRPAFGDAAVLGIGVALPGLVREADGSVILAPHLGWREAAVGQLVEEATGMRVVVGNDANCGVVAESTFGAGRGDGVIIYLNGGASGIGGGIVINGRLVTGEGGNAGEFGHTAVSTRGSRCHCGATGCLETEVRRDRFVEAAGLGDVDPEAVLDAMAVEWLDRTGDGGLEIDRQVSRLAVALRSIVNIFNPRTVILGGHLAHLLAVVGEDEIHRRIAPTLPGGGSEPEIVGARLDDELLLIGAAELVFAQALGDPTVMPSRAVASAFAR</sequence>
<accession>A0ABP5CKE6</accession>
<evidence type="ECO:0000256" key="1">
    <source>
        <dbReference type="ARBA" id="ARBA00006479"/>
    </source>
</evidence>
<dbReference type="Gene3D" id="3.30.420.40">
    <property type="match status" value="2"/>
</dbReference>
<evidence type="ECO:0000259" key="2">
    <source>
        <dbReference type="Pfam" id="PF12802"/>
    </source>
</evidence>
<gene>
    <name evidence="3" type="ORF">GCM10009717_33840</name>
</gene>
<evidence type="ECO:0000313" key="3">
    <source>
        <dbReference type="EMBL" id="GAA1964243.1"/>
    </source>
</evidence>
<keyword evidence="4" id="KW-1185">Reference proteome</keyword>
<feature type="domain" description="HTH marR-type" evidence="2">
    <location>
        <begin position="21"/>
        <end position="66"/>
    </location>
</feature>
<comment type="caution">
    <text evidence="3">The sequence shown here is derived from an EMBL/GenBank/DDBJ whole genome shotgun (WGS) entry which is preliminary data.</text>
</comment>
<organism evidence="3 4">
    <name type="scientific">Agromyces allii</name>
    <dbReference type="NCBI Taxonomy" id="393607"/>
    <lineage>
        <taxon>Bacteria</taxon>
        <taxon>Bacillati</taxon>
        <taxon>Actinomycetota</taxon>
        <taxon>Actinomycetes</taxon>
        <taxon>Micrococcales</taxon>
        <taxon>Microbacteriaceae</taxon>
        <taxon>Agromyces</taxon>
    </lineage>
</organism>
<dbReference type="SUPFAM" id="SSF46785">
    <property type="entry name" value="Winged helix' DNA-binding domain"/>
    <property type="match status" value="1"/>
</dbReference>
<name>A0ABP5CKE6_9MICO</name>
<proteinExistence type="inferred from homology"/>
<dbReference type="SUPFAM" id="SSF53067">
    <property type="entry name" value="Actin-like ATPase domain"/>
    <property type="match status" value="1"/>
</dbReference>
<dbReference type="EMBL" id="BAAAMK010000009">
    <property type="protein sequence ID" value="GAA1964243.1"/>
    <property type="molecule type" value="Genomic_DNA"/>
</dbReference>
<dbReference type="Pfam" id="PF12802">
    <property type="entry name" value="MarR_2"/>
    <property type="match status" value="1"/>
</dbReference>
<dbReference type="InterPro" id="IPR036388">
    <property type="entry name" value="WH-like_DNA-bd_sf"/>
</dbReference>
<dbReference type="InterPro" id="IPR000600">
    <property type="entry name" value="ROK"/>
</dbReference>
<dbReference type="Pfam" id="PF00480">
    <property type="entry name" value="ROK"/>
    <property type="match status" value="1"/>
</dbReference>
<dbReference type="Gene3D" id="1.10.10.10">
    <property type="entry name" value="Winged helix-like DNA-binding domain superfamily/Winged helix DNA-binding domain"/>
    <property type="match status" value="1"/>
</dbReference>
<reference evidence="4" key="1">
    <citation type="journal article" date="2019" name="Int. J. Syst. Evol. Microbiol.">
        <title>The Global Catalogue of Microorganisms (GCM) 10K type strain sequencing project: providing services to taxonomists for standard genome sequencing and annotation.</title>
        <authorList>
            <consortium name="The Broad Institute Genomics Platform"/>
            <consortium name="The Broad Institute Genome Sequencing Center for Infectious Disease"/>
            <person name="Wu L."/>
            <person name="Ma J."/>
        </authorList>
    </citation>
    <scope>NUCLEOTIDE SEQUENCE [LARGE SCALE GENOMIC DNA]</scope>
    <source>
        <strain evidence="4">JCM 13584</strain>
    </source>
</reference>